<sequence>MGFARARLSRAILTRVLYFLSSAGWFSNWKDTRKIVRKHGNLPRLSIVSSERFSNIHRCASNGTPRFFTKTLQDYTQFFTSVFGFCWVLSPSTSTPAFPYKSASSVHRRVHPPPSNASSPPPSLHPPSHPPPMRVHRFPPPPSSPPPPPPDEERSKLTSGKHSHNRRRLFSSEHVADPNSSSGREHSERNTFLTKADASPGKCTDADTGAPPAVTPLVPYGGGYIPVGAPFPYGDPGVPSPEPGPSPTSGVDGPSDNQPALPPVSGDNSTLAHTTMVSAMKLNQCTYTIITCTGNIEGAGTQADVNVEFFDKYGDSVLFVNLKSQNRNFNRGATDTFTVVGDCVQNICRMHLSHDDSGPNPGWFVNTVTVSLMYQTHVFNVFEWLAKDEPPYSLSRTVSSCPA</sequence>
<comment type="caution">
    <text evidence="1">Lacks conserved residue(s) required for the propagation of feature annotation.</text>
</comment>
<evidence type="ECO:0000313" key="5">
    <source>
        <dbReference type="Proteomes" id="UP000822688"/>
    </source>
</evidence>
<feature type="domain" description="PLAT" evidence="3">
    <location>
        <begin position="285"/>
        <end position="399"/>
    </location>
</feature>
<feature type="compositionally biased region" description="Basic residues" evidence="2">
    <location>
        <begin position="159"/>
        <end position="169"/>
    </location>
</feature>
<dbReference type="AlphaFoldDB" id="A0A8T0IBB6"/>
<name>A0A8T0IBB6_CERPU</name>
<evidence type="ECO:0000259" key="3">
    <source>
        <dbReference type="PROSITE" id="PS50095"/>
    </source>
</evidence>
<gene>
    <name evidence="4" type="ORF">KC19_4G147600</name>
</gene>
<proteinExistence type="predicted"/>
<protein>
    <recommendedName>
        <fullName evidence="3">PLAT domain-containing protein</fullName>
    </recommendedName>
</protein>
<dbReference type="Proteomes" id="UP000822688">
    <property type="component" value="Chromosome 4"/>
</dbReference>
<reference evidence="4" key="1">
    <citation type="submission" date="2020-06" db="EMBL/GenBank/DDBJ databases">
        <title>WGS assembly of Ceratodon purpureus strain R40.</title>
        <authorList>
            <person name="Carey S.B."/>
            <person name="Jenkins J."/>
            <person name="Shu S."/>
            <person name="Lovell J.T."/>
            <person name="Sreedasyam A."/>
            <person name="Maumus F."/>
            <person name="Tiley G.P."/>
            <person name="Fernandez-Pozo N."/>
            <person name="Barry K."/>
            <person name="Chen C."/>
            <person name="Wang M."/>
            <person name="Lipzen A."/>
            <person name="Daum C."/>
            <person name="Saski C.A."/>
            <person name="Payton A.C."/>
            <person name="Mcbreen J.C."/>
            <person name="Conrad R.E."/>
            <person name="Kollar L.M."/>
            <person name="Olsson S."/>
            <person name="Huttunen S."/>
            <person name="Landis J.B."/>
            <person name="Wickett N.J."/>
            <person name="Johnson M.G."/>
            <person name="Rensing S.A."/>
            <person name="Grimwood J."/>
            <person name="Schmutz J."/>
            <person name="Mcdaniel S.F."/>
        </authorList>
    </citation>
    <scope>NUCLEOTIDE SEQUENCE</scope>
    <source>
        <strain evidence="4">R40</strain>
    </source>
</reference>
<evidence type="ECO:0000256" key="2">
    <source>
        <dbReference type="SAM" id="MobiDB-lite"/>
    </source>
</evidence>
<dbReference type="InterPro" id="IPR001024">
    <property type="entry name" value="PLAT/LH2_dom"/>
</dbReference>
<dbReference type="InterPro" id="IPR010417">
    <property type="entry name" value="Embryo-specific_ATS3"/>
</dbReference>
<evidence type="ECO:0000313" key="4">
    <source>
        <dbReference type="EMBL" id="KAG0580111.1"/>
    </source>
</evidence>
<feature type="region of interest" description="Disordered" evidence="2">
    <location>
        <begin position="231"/>
        <end position="269"/>
    </location>
</feature>
<dbReference type="PROSITE" id="PS50095">
    <property type="entry name" value="PLAT"/>
    <property type="match status" value="1"/>
</dbReference>
<feature type="region of interest" description="Disordered" evidence="2">
    <location>
        <begin position="106"/>
        <end position="210"/>
    </location>
</feature>
<dbReference type="Pfam" id="PF06232">
    <property type="entry name" value="ATS3"/>
    <property type="match status" value="1"/>
</dbReference>
<dbReference type="Gene3D" id="2.40.180.10">
    <property type="entry name" value="Catalase core domain"/>
    <property type="match status" value="1"/>
</dbReference>
<dbReference type="PANTHER" id="PTHR31718:SF60">
    <property type="entry name" value="LIPOXYGENASE HOMOLOGY DOMAIN-CONTAINING PROTEIN 1"/>
    <property type="match status" value="1"/>
</dbReference>
<organism evidence="4 5">
    <name type="scientific">Ceratodon purpureus</name>
    <name type="common">Fire moss</name>
    <name type="synonym">Dicranum purpureum</name>
    <dbReference type="NCBI Taxonomy" id="3225"/>
    <lineage>
        <taxon>Eukaryota</taxon>
        <taxon>Viridiplantae</taxon>
        <taxon>Streptophyta</taxon>
        <taxon>Embryophyta</taxon>
        <taxon>Bryophyta</taxon>
        <taxon>Bryophytina</taxon>
        <taxon>Bryopsida</taxon>
        <taxon>Dicranidae</taxon>
        <taxon>Pseudoditrichales</taxon>
        <taxon>Ditrichaceae</taxon>
        <taxon>Ceratodon</taxon>
    </lineage>
</organism>
<comment type="caution">
    <text evidence="4">The sequence shown here is derived from an EMBL/GenBank/DDBJ whole genome shotgun (WGS) entry which is preliminary data.</text>
</comment>
<dbReference type="SUPFAM" id="SSF49723">
    <property type="entry name" value="Lipase/lipooxygenase domain (PLAT/LH2 domain)"/>
    <property type="match status" value="1"/>
</dbReference>
<dbReference type="InterPro" id="IPR036392">
    <property type="entry name" value="PLAT/LH2_dom_sf"/>
</dbReference>
<keyword evidence="5" id="KW-1185">Reference proteome</keyword>
<dbReference type="PANTHER" id="PTHR31718">
    <property type="entry name" value="PLAT DOMAIN-CONTAINING PROTEIN"/>
    <property type="match status" value="1"/>
</dbReference>
<evidence type="ECO:0000256" key="1">
    <source>
        <dbReference type="PROSITE-ProRule" id="PRU00152"/>
    </source>
</evidence>
<feature type="compositionally biased region" description="Pro residues" evidence="2">
    <location>
        <begin position="112"/>
        <end position="149"/>
    </location>
</feature>
<accession>A0A8T0IBB6</accession>
<dbReference type="EMBL" id="CM026424">
    <property type="protein sequence ID" value="KAG0580111.1"/>
    <property type="molecule type" value="Genomic_DNA"/>
</dbReference>